<protein>
    <submittedName>
        <fullName evidence="1">Uncharacterized protein</fullName>
    </submittedName>
</protein>
<feature type="non-terminal residue" evidence="1">
    <location>
        <position position="1"/>
    </location>
</feature>
<dbReference type="AlphaFoldDB" id="A0ABD0RS84"/>
<accession>A0ABD0RS84</accession>
<dbReference type="Gene3D" id="2.60.40.10">
    <property type="entry name" value="Immunoglobulins"/>
    <property type="match status" value="1"/>
</dbReference>
<gene>
    <name evidence="1" type="ORF">M9458_004579</name>
</gene>
<evidence type="ECO:0000313" key="1">
    <source>
        <dbReference type="EMBL" id="KAL0201392.1"/>
    </source>
</evidence>
<feature type="non-terminal residue" evidence="1">
    <location>
        <position position="49"/>
    </location>
</feature>
<proteinExistence type="predicted"/>
<dbReference type="InterPro" id="IPR013783">
    <property type="entry name" value="Ig-like_fold"/>
</dbReference>
<name>A0ABD0RS84_CIRMR</name>
<dbReference type="EMBL" id="JAMKFB020000002">
    <property type="protein sequence ID" value="KAL0201392.1"/>
    <property type="molecule type" value="Genomic_DNA"/>
</dbReference>
<sequence length="49" mass="5405">DDPFQPVTQDETVAVGGVVTLTCSVKENDNSSLQWSNTAQQTLYFGEKR</sequence>
<dbReference type="Proteomes" id="UP001529510">
    <property type="component" value="Unassembled WGS sequence"/>
</dbReference>
<reference evidence="1 2" key="1">
    <citation type="submission" date="2024-05" db="EMBL/GenBank/DDBJ databases">
        <title>Genome sequencing and assembly of Indian major carp, Cirrhinus mrigala (Hamilton, 1822).</title>
        <authorList>
            <person name="Mohindra V."/>
            <person name="Chowdhury L.M."/>
            <person name="Lal K."/>
            <person name="Jena J.K."/>
        </authorList>
    </citation>
    <scope>NUCLEOTIDE SEQUENCE [LARGE SCALE GENOMIC DNA]</scope>
    <source>
        <strain evidence="1">CM1030</strain>
        <tissue evidence="1">Blood</tissue>
    </source>
</reference>
<keyword evidence="2" id="KW-1185">Reference proteome</keyword>
<evidence type="ECO:0000313" key="2">
    <source>
        <dbReference type="Proteomes" id="UP001529510"/>
    </source>
</evidence>
<comment type="caution">
    <text evidence="1">The sequence shown here is derived from an EMBL/GenBank/DDBJ whole genome shotgun (WGS) entry which is preliminary data.</text>
</comment>
<organism evidence="1 2">
    <name type="scientific">Cirrhinus mrigala</name>
    <name type="common">Mrigala</name>
    <dbReference type="NCBI Taxonomy" id="683832"/>
    <lineage>
        <taxon>Eukaryota</taxon>
        <taxon>Metazoa</taxon>
        <taxon>Chordata</taxon>
        <taxon>Craniata</taxon>
        <taxon>Vertebrata</taxon>
        <taxon>Euteleostomi</taxon>
        <taxon>Actinopterygii</taxon>
        <taxon>Neopterygii</taxon>
        <taxon>Teleostei</taxon>
        <taxon>Ostariophysi</taxon>
        <taxon>Cypriniformes</taxon>
        <taxon>Cyprinidae</taxon>
        <taxon>Labeoninae</taxon>
        <taxon>Labeonini</taxon>
        <taxon>Cirrhinus</taxon>
    </lineage>
</organism>